<sequence>SCPFRDSVGFDHCSV</sequence>
<evidence type="ECO:0000313" key="1">
    <source>
        <dbReference type="EMBL" id="EKM31012.1"/>
    </source>
</evidence>
<dbReference type="Proteomes" id="UP000008367">
    <property type="component" value="Unassembled WGS sequence"/>
</dbReference>
<name>A0A454CX88_VIBHA</name>
<feature type="non-terminal residue" evidence="1">
    <location>
        <position position="1"/>
    </location>
</feature>
<comment type="caution">
    <text evidence="1">The sequence shown here is derived from an EMBL/GenBank/DDBJ whole genome shotgun (WGS) entry which is preliminary data.</text>
</comment>
<dbReference type="EMBL" id="AJSR01001384">
    <property type="protein sequence ID" value="EKM31012.1"/>
    <property type="molecule type" value="Genomic_DNA"/>
</dbReference>
<gene>
    <name evidence="1" type="ORF">VCHENC02_3304B</name>
</gene>
<accession>A0A454CX88</accession>
<evidence type="ECO:0000313" key="2">
    <source>
        <dbReference type="Proteomes" id="UP000008367"/>
    </source>
</evidence>
<protein>
    <submittedName>
        <fullName evidence="1">Uncharacterized protein</fullName>
    </submittedName>
</protein>
<organism evidence="1 2">
    <name type="scientific">Vibrio harveyi</name>
    <name type="common">Beneckea harveyi</name>
    <dbReference type="NCBI Taxonomy" id="669"/>
    <lineage>
        <taxon>Bacteria</taxon>
        <taxon>Pseudomonadati</taxon>
        <taxon>Pseudomonadota</taxon>
        <taxon>Gammaproteobacteria</taxon>
        <taxon>Vibrionales</taxon>
        <taxon>Vibrionaceae</taxon>
        <taxon>Vibrio</taxon>
    </lineage>
</organism>
<proteinExistence type="predicted"/>
<reference evidence="1 2" key="1">
    <citation type="submission" date="2012-10" db="EMBL/GenBank/DDBJ databases">
        <title>Genome sequence of Vibrio Cholerae HENC-02.</title>
        <authorList>
            <person name="Eppinger M."/>
            <person name="Hasan N.A."/>
            <person name="Sengamalay N."/>
            <person name="Hine E."/>
            <person name="Su Q."/>
            <person name="Daugherty S.C."/>
            <person name="Young S."/>
            <person name="Sadzewicz L."/>
            <person name="Tallon L."/>
            <person name="Cebula T.A."/>
            <person name="Ravel J."/>
            <person name="Colwell R.R."/>
        </authorList>
    </citation>
    <scope>NUCLEOTIDE SEQUENCE [LARGE SCALE GENOMIC DNA]</scope>
    <source>
        <strain evidence="1 2">HENC-02</strain>
    </source>
</reference>